<dbReference type="InterPro" id="IPR045087">
    <property type="entry name" value="Cu-oxidase_fam"/>
</dbReference>
<evidence type="ECO:0000259" key="5">
    <source>
        <dbReference type="Pfam" id="PF00394"/>
    </source>
</evidence>
<dbReference type="OrthoDB" id="4223776at2759"/>
<dbReference type="CDD" id="cd04205">
    <property type="entry name" value="CuRO_2_LCC_like"/>
    <property type="match status" value="1"/>
</dbReference>
<dbReference type="InterPro" id="IPR011706">
    <property type="entry name" value="Cu-oxidase_C"/>
</dbReference>
<keyword evidence="4" id="KW-0186">Copper</keyword>
<dbReference type="InterPro" id="IPR011707">
    <property type="entry name" value="Cu-oxidase-like_N"/>
</dbReference>
<dbReference type="SUPFAM" id="SSF49503">
    <property type="entry name" value="Cupredoxins"/>
    <property type="match status" value="3"/>
</dbReference>
<dbReference type="InterPro" id="IPR001117">
    <property type="entry name" value="Cu-oxidase_2nd"/>
</dbReference>
<keyword evidence="3" id="KW-0560">Oxidoreductase</keyword>
<dbReference type="InterPro" id="IPR008972">
    <property type="entry name" value="Cupredoxin"/>
</dbReference>
<evidence type="ECO:0000256" key="3">
    <source>
        <dbReference type="ARBA" id="ARBA00023002"/>
    </source>
</evidence>
<reference evidence="8 9" key="1">
    <citation type="submission" date="2015-04" db="EMBL/GenBank/DDBJ databases">
        <authorList>
            <person name="Heijne W.H."/>
            <person name="Fedorova N.D."/>
            <person name="Nierman W.C."/>
            <person name="Vollebregt A.W."/>
            <person name="Zhao Z."/>
            <person name="Wu L."/>
            <person name="Kumar M."/>
            <person name="Stam H."/>
            <person name="van den Berg M.A."/>
            <person name="Pel H.J."/>
        </authorList>
    </citation>
    <scope>NUCLEOTIDE SEQUENCE [LARGE SCALE GENOMIC DNA]</scope>
    <source>
        <strain evidence="8 9">CBS 393.64</strain>
    </source>
</reference>
<evidence type="ECO:0000313" key="9">
    <source>
        <dbReference type="Proteomes" id="UP000053958"/>
    </source>
</evidence>
<protein>
    <submittedName>
        <fullName evidence="8">Laccase-2</fullName>
    </submittedName>
</protein>
<evidence type="ECO:0000256" key="2">
    <source>
        <dbReference type="ARBA" id="ARBA00022723"/>
    </source>
</evidence>
<evidence type="ECO:0000259" key="7">
    <source>
        <dbReference type="Pfam" id="PF07732"/>
    </source>
</evidence>
<dbReference type="AlphaFoldDB" id="A0A0F4YDA8"/>
<dbReference type="InterPro" id="IPR033138">
    <property type="entry name" value="Cu_oxidase_CS"/>
</dbReference>
<evidence type="ECO:0000313" key="8">
    <source>
        <dbReference type="EMBL" id="KKA16174.1"/>
    </source>
</evidence>
<proteinExistence type="inferred from homology"/>
<sequence length="506" mass="56323">MTKTWRSTGMGSPREEQMKMDGVVGLTQCAIGKSQSFTYRFQIEDSQAGTFCTPTRDDSPRYHAHSGVQRVDGLYGGLVVHRPAAQSTSEMSTYQYDRELLLLVGDWYHRQAHEVLDYYLDWKNFGIEPAPDSLLINGEGHFNCSMAVPARPVQCEQVSVPQLKFNDGRSRLKVVNTGALAGFTLSMSGTEMKLIQVDGGNTVADTPRTESIGILYPGERMDIIIERAGSTSTRDRESTLTVALDQEHLKFKNFALTPIQSFPISWLPSTQSASLANRTESIHVHVIPFLSLGNITGPVLMTADDIPQKQPTQTFVLYTKIEILAKYRNIPKGFVNRTSWVVEDAKAPPLLALDRSEWEKQPQKEKTYVPWATQSGEGQWMDIVLNNLDDRGHPFHLHGYNFYVLSSHRSPSGRYEAYNPFNPTVAVPAGAPLDTLHPVRKDTVYVPRMGYVVLRMPLNNDGLWFLHCHTIWHQAVGMGIALQVGEAASAPLAEAKSRASALCNSG</sequence>
<evidence type="ECO:0000259" key="6">
    <source>
        <dbReference type="Pfam" id="PF07731"/>
    </source>
</evidence>
<evidence type="ECO:0000256" key="1">
    <source>
        <dbReference type="ARBA" id="ARBA00010609"/>
    </source>
</evidence>
<dbReference type="STRING" id="1408163.A0A0F4YDA8"/>
<dbReference type="CDD" id="cd13910">
    <property type="entry name" value="CuRO_3_MCO_like_4"/>
    <property type="match status" value="1"/>
</dbReference>
<keyword evidence="9" id="KW-1185">Reference proteome</keyword>
<accession>A0A0F4YDA8</accession>
<gene>
    <name evidence="8" type="ORF">T310_10247</name>
</gene>
<feature type="domain" description="Plastocyanin-like" evidence="5">
    <location>
        <begin position="100"/>
        <end position="226"/>
    </location>
</feature>
<dbReference type="RefSeq" id="XP_013322786.1">
    <property type="nucleotide sequence ID" value="XM_013467332.1"/>
</dbReference>
<evidence type="ECO:0000256" key="4">
    <source>
        <dbReference type="ARBA" id="ARBA00023008"/>
    </source>
</evidence>
<dbReference type="Gene3D" id="2.60.40.420">
    <property type="entry name" value="Cupredoxins - blue copper proteins"/>
    <property type="match status" value="3"/>
</dbReference>
<dbReference type="PROSITE" id="PS00080">
    <property type="entry name" value="MULTICOPPER_OXIDASE2"/>
    <property type="match status" value="1"/>
</dbReference>
<dbReference type="GO" id="GO:0005507">
    <property type="term" value="F:copper ion binding"/>
    <property type="evidence" value="ECO:0007669"/>
    <property type="project" value="InterPro"/>
</dbReference>
<dbReference type="Pfam" id="PF07732">
    <property type="entry name" value="Cu-oxidase_3"/>
    <property type="match status" value="1"/>
</dbReference>
<dbReference type="PROSITE" id="PS00079">
    <property type="entry name" value="MULTICOPPER_OXIDASE1"/>
    <property type="match status" value="1"/>
</dbReference>
<comment type="similarity">
    <text evidence="1">Belongs to the multicopper oxidase family.</text>
</comment>
<feature type="domain" description="Plastocyanin-like" evidence="7">
    <location>
        <begin position="15"/>
        <end position="83"/>
    </location>
</feature>
<organism evidence="8 9">
    <name type="scientific">Rasamsonia emersonii (strain ATCC 16479 / CBS 393.64 / IMI 116815)</name>
    <dbReference type="NCBI Taxonomy" id="1408163"/>
    <lineage>
        <taxon>Eukaryota</taxon>
        <taxon>Fungi</taxon>
        <taxon>Dikarya</taxon>
        <taxon>Ascomycota</taxon>
        <taxon>Pezizomycotina</taxon>
        <taxon>Eurotiomycetes</taxon>
        <taxon>Eurotiomycetidae</taxon>
        <taxon>Eurotiales</taxon>
        <taxon>Trichocomaceae</taxon>
        <taxon>Rasamsonia</taxon>
    </lineage>
</organism>
<dbReference type="GO" id="GO:0016491">
    <property type="term" value="F:oxidoreductase activity"/>
    <property type="evidence" value="ECO:0007669"/>
    <property type="project" value="UniProtKB-KW"/>
</dbReference>
<dbReference type="GeneID" id="25313315"/>
<dbReference type="Pfam" id="PF00394">
    <property type="entry name" value="Cu-oxidase"/>
    <property type="match status" value="1"/>
</dbReference>
<dbReference type="PANTHER" id="PTHR11709:SF394">
    <property type="entry name" value="FI03373P-RELATED"/>
    <property type="match status" value="1"/>
</dbReference>
<dbReference type="InterPro" id="IPR002355">
    <property type="entry name" value="Cu_oxidase_Cu_BS"/>
</dbReference>
<dbReference type="Pfam" id="PF07731">
    <property type="entry name" value="Cu-oxidase_2"/>
    <property type="match status" value="1"/>
</dbReference>
<comment type="caution">
    <text evidence="8">The sequence shown here is derived from an EMBL/GenBank/DDBJ whole genome shotgun (WGS) entry which is preliminary data.</text>
</comment>
<dbReference type="EMBL" id="LASV01000819">
    <property type="protein sequence ID" value="KKA16174.1"/>
    <property type="molecule type" value="Genomic_DNA"/>
</dbReference>
<feature type="domain" description="Plastocyanin-like" evidence="6">
    <location>
        <begin position="375"/>
        <end position="486"/>
    </location>
</feature>
<dbReference type="PANTHER" id="PTHR11709">
    <property type="entry name" value="MULTI-COPPER OXIDASE"/>
    <property type="match status" value="1"/>
</dbReference>
<keyword evidence="2" id="KW-0479">Metal-binding</keyword>
<name>A0A0F4YDA8_RASE3</name>
<dbReference type="Proteomes" id="UP000053958">
    <property type="component" value="Unassembled WGS sequence"/>
</dbReference>